<gene>
    <name evidence="1" type="ORF">E1A91_A07G258400v1</name>
</gene>
<evidence type="ECO:0000313" key="2">
    <source>
        <dbReference type="Proteomes" id="UP000323597"/>
    </source>
</evidence>
<keyword evidence="2" id="KW-1185">Reference proteome</keyword>
<organism evidence="1 2">
    <name type="scientific">Gossypium mustelinum</name>
    <name type="common">Cotton</name>
    <name type="synonym">Gossypium caicoense</name>
    <dbReference type="NCBI Taxonomy" id="34275"/>
    <lineage>
        <taxon>Eukaryota</taxon>
        <taxon>Viridiplantae</taxon>
        <taxon>Streptophyta</taxon>
        <taxon>Embryophyta</taxon>
        <taxon>Tracheophyta</taxon>
        <taxon>Spermatophyta</taxon>
        <taxon>Magnoliopsida</taxon>
        <taxon>eudicotyledons</taxon>
        <taxon>Gunneridae</taxon>
        <taxon>Pentapetalae</taxon>
        <taxon>rosids</taxon>
        <taxon>malvids</taxon>
        <taxon>Malvales</taxon>
        <taxon>Malvaceae</taxon>
        <taxon>Malvoideae</taxon>
        <taxon>Gossypium</taxon>
    </lineage>
</organism>
<sequence>MVLALRLLVVAIEFEKEMLLNESLRDRGISTGCPGTMPLGSTVQVGIEYILQCILHCPPST</sequence>
<name>A0A5D2YRC4_GOSMU</name>
<dbReference type="EMBL" id="CM017642">
    <property type="protein sequence ID" value="TYJ28420.1"/>
    <property type="molecule type" value="Genomic_DNA"/>
</dbReference>
<protein>
    <submittedName>
        <fullName evidence="1">Uncharacterized protein</fullName>
    </submittedName>
</protein>
<evidence type="ECO:0000313" key="1">
    <source>
        <dbReference type="EMBL" id="TYJ28420.1"/>
    </source>
</evidence>
<proteinExistence type="predicted"/>
<accession>A0A5D2YRC4</accession>
<dbReference type="Proteomes" id="UP000323597">
    <property type="component" value="Chromosome A07"/>
</dbReference>
<reference evidence="1 2" key="1">
    <citation type="submission" date="2019-07" db="EMBL/GenBank/DDBJ databases">
        <title>WGS assembly of Gossypium mustelinum.</title>
        <authorList>
            <person name="Chen Z.J."/>
            <person name="Sreedasyam A."/>
            <person name="Ando A."/>
            <person name="Song Q."/>
            <person name="De L."/>
            <person name="Hulse-Kemp A."/>
            <person name="Ding M."/>
            <person name="Ye W."/>
            <person name="Kirkbride R."/>
            <person name="Jenkins J."/>
            <person name="Plott C."/>
            <person name="Lovell J."/>
            <person name="Lin Y.-M."/>
            <person name="Vaughn R."/>
            <person name="Liu B."/>
            <person name="Li W."/>
            <person name="Simpson S."/>
            <person name="Scheffler B."/>
            <person name="Saski C."/>
            <person name="Grover C."/>
            <person name="Hu G."/>
            <person name="Conover J."/>
            <person name="Carlson J."/>
            <person name="Shu S."/>
            <person name="Boston L."/>
            <person name="Williams M."/>
            <person name="Peterson D."/>
            <person name="Mcgee K."/>
            <person name="Jones D."/>
            <person name="Wendel J."/>
            <person name="Stelly D."/>
            <person name="Grimwood J."/>
            <person name="Schmutz J."/>
        </authorList>
    </citation>
    <scope>NUCLEOTIDE SEQUENCE [LARGE SCALE GENOMIC DNA]</scope>
    <source>
        <strain evidence="1">1408120.09</strain>
    </source>
</reference>
<dbReference type="AlphaFoldDB" id="A0A5D2YRC4"/>